<evidence type="ECO:0000313" key="2">
    <source>
        <dbReference type="EMBL" id="PWR09359.1"/>
    </source>
</evidence>
<dbReference type="InterPro" id="IPR036365">
    <property type="entry name" value="PGBD-like_sf"/>
</dbReference>
<dbReference type="AlphaFoldDB" id="A0A317D3S9"/>
<evidence type="ECO:0000256" key="1">
    <source>
        <dbReference type="SAM" id="MobiDB-lite"/>
    </source>
</evidence>
<organism evidence="2 3">
    <name type="scientific">Micromonospora acroterricola</name>
    <dbReference type="NCBI Taxonomy" id="2202421"/>
    <lineage>
        <taxon>Bacteria</taxon>
        <taxon>Bacillati</taxon>
        <taxon>Actinomycetota</taxon>
        <taxon>Actinomycetes</taxon>
        <taxon>Micromonosporales</taxon>
        <taxon>Micromonosporaceae</taxon>
        <taxon>Micromonospora</taxon>
    </lineage>
</organism>
<dbReference type="Gene3D" id="1.10.101.10">
    <property type="entry name" value="PGBD-like superfamily/PGBD"/>
    <property type="match status" value="1"/>
</dbReference>
<proteinExistence type="predicted"/>
<dbReference type="Gene3D" id="2.40.420.20">
    <property type="match status" value="1"/>
</dbReference>
<comment type="caution">
    <text evidence="2">The sequence shown here is derived from an EMBL/GenBank/DDBJ whole genome shotgun (WGS) entry which is preliminary data.</text>
</comment>
<dbReference type="OrthoDB" id="3268648at2"/>
<feature type="region of interest" description="Disordered" evidence="1">
    <location>
        <begin position="162"/>
        <end position="190"/>
    </location>
</feature>
<accession>A0A317D3S9</accession>
<reference evidence="2 3" key="1">
    <citation type="submission" date="2018-05" db="EMBL/GenBank/DDBJ databases">
        <title>Micromonospora atacamensis sp. nov., a novel actinobacteria isolated from high altitude Atacama Desert soil.</title>
        <authorList>
            <person name="Carro L."/>
            <person name="Golinska P."/>
            <person name="Klenk H.-P."/>
            <person name="Goodfellow M."/>
        </authorList>
    </citation>
    <scope>NUCLEOTIDE SEQUENCE [LARGE SCALE GENOMIC DNA]</scope>
    <source>
        <strain evidence="2 3">5R2A7</strain>
    </source>
</reference>
<dbReference type="Proteomes" id="UP000245410">
    <property type="component" value="Unassembled WGS sequence"/>
</dbReference>
<protein>
    <recommendedName>
        <fullName evidence="4">Peptidoglycan binding domain-containing protein</fullName>
    </recommendedName>
</protein>
<dbReference type="RefSeq" id="WP_109817571.1">
    <property type="nucleotide sequence ID" value="NZ_QGKR01000179.1"/>
</dbReference>
<keyword evidence="3" id="KW-1185">Reference proteome</keyword>
<dbReference type="SUPFAM" id="SSF47090">
    <property type="entry name" value="PGBD-like"/>
    <property type="match status" value="1"/>
</dbReference>
<feature type="compositionally biased region" description="Low complexity" evidence="1">
    <location>
        <begin position="171"/>
        <end position="185"/>
    </location>
</feature>
<evidence type="ECO:0008006" key="4">
    <source>
        <dbReference type="Google" id="ProtNLM"/>
    </source>
</evidence>
<dbReference type="EMBL" id="QGKR01000179">
    <property type="protein sequence ID" value="PWR09359.1"/>
    <property type="molecule type" value="Genomic_DNA"/>
</dbReference>
<name>A0A317D3S9_9ACTN</name>
<sequence>MTLVGVFVIVVLVVTAGAIFAGPSLRSPQQVAADAAPPSPSLVTATVERRRLVEPIVLRGRVVPGRSERLLTPSAAVGESSVVTKVSVRAGDRTAEGRVLLERSGEPMFAMALPFPMYRDLVADARGPDVVEVQKSLRRVGYSATVTGILDKETRRYLESFYRDRGYGDQTPSGTTPTRATPGGTDADAPRSEEGLAVWLPQSAVIVIDKSGRRVSKVNVRVGQVLNDPKAPLLELDGQAPTIVATVDPEQSTMLRPGQTAGVIDEITNARSSAELVTVGSEPEAGADGQSGLQVHFRFSGKAMKEEARSVRLDVQVAAAAEVLAAPVSAIYSRPDGSTFVTAVTDGSKLVDVTVSPGQSAGGWVELQLPVTAPLAEGTSVVVGEQSRGQ</sequence>
<gene>
    <name evidence="2" type="ORF">DKT68_12410</name>
</gene>
<dbReference type="InterPro" id="IPR036366">
    <property type="entry name" value="PGBDSf"/>
</dbReference>
<evidence type="ECO:0000313" key="3">
    <source>
        <dbReference type="Proteomes" id="UP000245410"/>
    </source>
</evidence>